<sequence>MKLIILVVLFNQIILEIGAYDHKIAHRICSKNSFPDCYSYCSKGCKDNPAECIHLCEKGCGCIDGSIVRNNGGCRRIKSCGKDEDSLSAEEFVEAWWDPEKSNAGEQQEPTANGSDEGGSDAKEVQEIPNEVTPSGPLEDADSKPQADANTE</sequence>
<dbReference type="KEGG" id="der:6548307"/>
<accession>B3NP81</accession>
<dbReference type="AlphaFoldDB" id="B3NP81"/>
<feature type="compositionally biased region" description="Polar residues" evidence="1">
    <location>
        <begin position="104"/>
        <end position="114"/>
    </location>
</feature>
<evidence type="ECO:0000313" key="3">
    <source>
        <dbReference type="EMBL" id="EDV55720.1"/>
    </source>
</evidence>
<dbReference type="OMA" id="HKIAHRI"/>
<gene>
    <name evidence="3" type="primary">Dere\GG22250</name>
    <name evidence="3" type="synonym">dere_GLEANR_6995</name>
    <name evidence="3" type="synonym">GG22250</name>
    <name evidence="3" type="ORF">Dere_GG22250</name>
</gene>
<keyword evidence="4" id="KW-1185">Reference proteome</keyword>
<protein>
    <recommendedName>
        <fullName evidence="5">TIL domain-containing protein</fullName>
    </recommendedName>
</protein>
<feature type="region of interest" description="Disordered" evidence="1">
    <location>
        <begin position="97"/>
        <end position="152"/>
    </location>
</feature>
<feature type="signal peptide" evidence="2">
    <location>
        <begin position="1"/>
        <end position="19"/>
    </location>
</feature>
<dbReference type="EMBL" id="CH954179">
    <property type="protein sequence ID" value="EDV55720.1"/>
    <property type="molecule type" value="Genomic_DNA"/>
</dbReference>
<name>B3NP81_DROER</name>
<dbReference type="OrthoDB" id="7871913at2759"/>
<dbReference type="Proteomes" id="UP000008711">
    <property type="component" value="Unassembled WGS sequence"/>
</dbReference>
<evidence type="ECO:0000256" key="2">
    <source>
        <dbReference type="SAM" id="SignalP"/>
    </source>
</evidence>
<evidence type="ECO:0008006" key="5">
    <source>
        <dbReference type="Google" id="ProtNLM"/>
    </source>
</evidence>
<reference evidence="3 4" key="2">
    <citation type="journal article" date="2008" name="Bioinformatics">
        <title>Assembly reconciliation.</title>
        <authorList>
            <person name="Zimin A.V."/>
            <person name="Smith D.R."/>
            <person name="Sutton G."/>
            <person name="Yorke J.A."/>
        </authorList>
    </citation>
    <scope>NUCLEOTIDE SEQUENCE [LARGE SCALE GENOMIC DNA]</scope>
    <source>
        <strain evidence="3 4">TSC#14021-0224.01</strain>
    </source>
</reference>
<keyword evidence="2" id="KW-0732">Signal</keyword>
<evidence type="ECO:0000313" key="4">
    <source>
        <dbReference type="Proteomes" id="UP000008711"/>
    </source>
</evidence>
<dbReference type="HOGENOM" id="CLU_1662605_0_0_1"/>
<reference evidence="3 4" key="1">
    <citation type="journal article" date="2007" name="Nature">
        <title>Evolution of genes and genomes on the Drosophila phylogeny.</title>
        <authorList>
            <consortium name="Drosophila 12 Genomes Consortium"/>
            <person name="Clark A.G."/>
            <person name="Eisen M.B."/>
            <person name="Smith D.R."/>
            <person name="Bergman C.M."/>
            <person name="Oliver B."/>
            <person name="Markow T.A."/>
            <person name="Kaufman T.C."/>
            <person name="Kellis M."/>
            <person name="Gelbart W."/>
            <person name="Iyer V.N."/>
            <person name="Pollard D.A."/>
            <person name="Sackton T.B."/>
            <person name="Larracuente A.M."/>
            <person name="Singh N.D."/>
            <person name="Abad J.P."/>
            <person name="Abt D.N."/>
            <person name="Adryan B."/>
            <person name="Aguade M."/>
            <person name="Akashi H."/>
            <person name="Anderson W.W."/>
            <person name="Aquadro C.F."/>
            <person name="Ardell D.H."/>
            <person name="Arguello R."/>
            <person name="Artieri C.G."/>
            <person name="Barbash D.A."/>
            <person name="Barker D."/>
            <person name="Barsanti P."/>
            <person name="Batterham P."/>
            <person name="Batzoglou S."/>
            <person name="Begun D."/>
            <person name="Bhutkar A."/>
            <person name="Blanco E."/>
            <person name="Bosak S.A."/>
            <person name="Bradley R.K."/>
            <person name="Brand A.D."/>
            <person name="Brent M.R."/>
            <person name="Brooks A.N."/>
            <person name="Brown R.H."/>
            <person name="Butlin R.K."/>
            <person name="Caggese C."/>
            <person name="Calvi B.R."/>
            <person name="Bernardo de Carvalho A."/>
            <person name="Caspi A."/>
            <person name="Castrezana S."/>
            <person name="Celniker S.E."/>
            <person name="Chang J.L."/>
            <person name="Chapple C."/>
            <person name="Chatterji S."/>
            <person name="Chinwalla A."/>
            <person name="Civetta A."/>
            <person name="Clifton S.W."/>
            <person name="Comeron J.M."/>
            <person name="Costello J.C."/>
            <person name="Coyne J.A."/>
            <person name="Daub J."/>
            <person name="David R.G."/>
            <person name="Delcher A.L."/>
            <person name="Delehaunty K."/>
            <person name="Do C.B."/>
            <person name="Ebling H."/>
            <person name="Edwards K."/>
            <person name="Eickbush T."/>
            <person name="Evans J.D."/>
            <person name="Filipski A."/>
            <person name="Findeiss S."/>
            <person name="Freyhult E."/>
            <person name="Fulton L."/>
            <person name="Fulton R."/>
            <person name="Garcia A.C."/>
            <person name="Gardiner A."/>
            <person name="Garfield D.A."/>
            <person name="Garvin B.E."/>
            <person name="Gibson G."/>
            <person name="Gilbert D."/>
            <person name="Gnerre S."/>
            <person name="Godfrey J."/>
            <person name="Good R."/>
            <person name="Gotea V."/>
            <person name="Gravely B."/>
            <person name="Greenberg A.J."/>
            <person name="Griffiths-Jones S."/>
            <person name="Gross S."/>
            <person name="Guigo R."/>
            <person name="Gustafson E.A."/>
            <person name="Haerty W."/>
            <person name="Hahn M.W."/>
            <person name="Halligan D.L."/>
            <person name="Halpern A.L."/>
            <person name="Halter G.M."/>
            <person name="Han M.V."/>
            <person name="Heger A."/>
            <person name="Hillier L."/>
            <person name="Hinrichs A.S."/>
            <person name="Holmes I."/>
            <person name="Hoskins R.A."/>
            <person name="Hubisz M.J."/>
            <person name="Hultmark D."/>
            <person name="Huntley M.A."/>
            <person name="Jaffe D.B."/>
            <person name="Jagadeeshan S."/>
            <person name="Jeck W.R."/>
            <person name="Johnson J."/>
            <person name="Jones C.D."/>
            <person name="Jordan W.C."/>
            <person name="Karpen G.H."/>
            <person name="Kataoka E."/>
            <person name="Keightley P.D."/>
            <person name="Kheradpour P."/>
            <person name="Kirkness E.F."/>
            <person name="Koerich L.B."/>
            <person name="Kristiansen K."/>
            <person name="Kudrna D."/>
            <person name="Kulathinal R.J."/>
            <person name="Kumar S."/>
            <person name="Kwok R."/>
            <person name="Lander E."/>
            <person name="Langley C.H."/>
            <person name="Lapoint R."/>
            <person name="Lazzaro B.P."/>
            <person name="Lee S.J."/>
            <person name="Levesque L."/>
            <person name="Li R."/>
            <person name="Lin C.F."/>
            <person name="Lin M.F."/>
            <person name="Lindblad-Toh K."/>
            <person name="Llopart A."/>
            <person name="Long M."/>
            <person name="Low L."/>
            <person name="Lozovsky E."/>
            <person name="Lu J."/>
            <person name="Luo M."/>
            <person name="Machado C.A."/>
            <person name="Makalowski W."/>
            <person name="Marzo M."/>
            <person name="Matsuda M."/>
            <person name="Matzkin L."/>
            <person name="McAllister B."/>
            <person name="McBride C.S."/>
            <person name="McKernan B."/>
            <person name="McKernan K."/>
            <person name="Mendez-Lago M."/>
            <person name="Minx P."/>
            <person name="Mollenhauer M.U."/>
            <person name="Montooth K."/>
            <person name="Mount S.M."/>
            <person name="Mu X."/>
            <person name="Myers E."/>
            <person name="Negre B."/>
            <person name="Newfeld S."/>
            <person name="Nielsen R."/>
            <person name="Noor M.A."/>
            <person name="O'Grady P."/>
            <person name="Pachter L."/>
            <person name="Papaceit M."/>
            <person name="Parisi M.J."/>
            <person name="Parisi M."/>
            <person name="Parts L."/>
            <person name="Pedersen J.S."/>
            <person name="Pesole G."/>
            <person name="Phillippy A.M."/>
            <person name="Ponting C.P."/>
            <person name="Pop M."/>
            <person name="Porcelli D."/>
            <person name="Powell J.R."/>
            <person name="Prohaska S."/>
            <person name="Pruitt K."/>
            <person name="Puig M."/>
            <person name="Quesneville H."/>
            <person name="Ram K.R."/>
            <person name="Rand D."/>
            <person name="Rasmussen M.D."/>
            <person name="Reed L.K."/>
            <person name="Reenan R."/>
            <person name="Reily A."/>
            <person name="Remington K.A."/>
            <person name="Rieger T.T."/>
            <person name="Ritchie M.G."/>
            <person name="Robin C."/>
            <person name="Rogers Y.H."/>
            <person name="Rohde C."/>
            <person name="Rozas J."/>
            <person name="Rubenfield M.J."/>
            <person name="Ruiz A."/>
            <person name="Russo S."/>
            <person name="Salzberg S.L."/>
            <person name="Sanchez-Gracia A."/>
            <person name="Saranga D.J."/>
            <person name="Sato H."/>
            <person name="Schaeffer S.W."/>
            <person name="Schatz M.C."/>
            <person name="Schlenke T."/>
            <person name="Schwartz R."/>
            <person name="Segarra C."/>
            <person name="Singh R.S."/>
            <person name="Sirot L."/>
            <person name="Sirota M."/>
            <person name="Sisneros N.B."/>
            <person name="Smith C.D."/>
            <person name="Smith T.F."/>
            <person name="Spieth J."/>
            <person name="Stage D.E."/>
            <person name="Stark A."/>
            <person name="Stephan W."/>
            <person name="Strausberg R.L."/>
            <person name="Strempel S."/>
            <person name="Sturgill D."/>
            <person name="Sutton G."/>
            <person name="Sutton G.G."/>
            <person name="Tao W."/>
            <person name="Teichmann S."/>
            <person name="Tobari Y.N."/>
            <person name="Tomimura Y."/>
            <person name="Tsolas J.M."/>
            <person name="Valente V.L."/>
            <person name="Venter E."/>
            <person name="Venter J.C."/>
            <person name="Vicario S."/>
            <person name="Vieira F.G."/>
            <person name="Vilella A.J."/>
            <person name="Villasante A."/>
            <person name="Walenz B."/>
            <person name="Wang J."/>
            <person name="Wasserman M."/>
            <person name="Watts T."/>
            <person name="Wilson D."/>
            <person name="Wilson R.K."/>
            <person name="Wing R.A."/>
            <person name="Wolfner M.F."/>
            <person name="Wong A."/>
            <person name="Wong G.K."/>
            <person name="Wu C.I."/>
            <person name="Wu G."/>
            <person name="Yamamoto D."/>
            <person name="Yang H.P."/>
            <person name="Yang S.P."/>
            <person name="Yorke J.A."/>
            <person name="Yoshida K."/>
            <person name="Zdobnov E."/>
            <person name="Zhang P."/>
            <person name="Zhang Y."/>
            <person name="Zimin A.V."/>
            <person name="Baldwin J."/>
            <person name="Abdouelleil A."/>
            <person name="Abdulkadir J."/>
            <person name="Abebe A."/>
            <person name="Abera B."/>
            <person name="Abreu J."/>
            <person name="Acer S.C."/>
            <person name="Aftuck L."/>
            <person name="Alexander A."/>
            <person name="An P."/>
            <person name="Anderson E."/>
            <person name="Anderson S."/>
            <person name="Arachi H."/>
            <person name="Azer M."/>
            <person name="Bachantsang P."/>
            <person name="Barry A."/>
            <person name="Bayul T."/>
            <person name="Berlin A."/>
            <person name="Bessette D."/>
            <person name="Bloom T."/>
            <person name="Blye J."/>
            <person name="Boguslavskiy L."/>
            <person name="Bonnet C."/>
            <person name="Boukhgalter B."/>
            <person name="Bourzgui I."/>
            <person name="Brown A."/>
            <person name="Cahill P."/>
            <person name="Channer S."/>
            <person name="Cheshatsang Y."/>
            <person name="Chuda L."/>
            <person name="Citroen M."/>
            <person name="Collymore A."/>
            <person name="Cooke P."/>
            <person name="Costello M."/>
            <person name="D'Aco K."/>
            <person name="Daza R."/>
            <person name="De Haan G."/>
            <person name="DeGray S."/>
            <person name="DeMaso C."/>
            <person name="Dhargay N."/>
            <person name="Dooley K."/>
            <person name="Dooley E."/>
            <person name="Doricent M."/>
            <person name="Dorje P."/>
            <person name="Dorjee K."/>
            <person name="Dupes A."/>
            <person name="Elong R."/>
            <person name="Falk J."/>
            <person name="Farina A."/>
            <person name="Faro S."/>
            <person name="Ferguson D."/>
            <person name="Fisher S."/>
            <person name="Foley C.D."/>
            <person name="Franke A."/>
            <person name="Friedrich D."/>
            <person name="Gadbois L."/>
            <person name="Gearin G."/>
            <person name="Gearin C.R."/>
            <person name="Giannoukos G."/>
            <person name="Goode T."/>
            <person name="Graham J."/>
            <person name="Grandbois E."/>
            <person name="Grewal S."/>
            <person name="Gyaltsen K."/>
            <person name="Hafez N."/>
            <person name="Hagos B."/>
            <person name="Hall J."/>
            <person name="Henson C."/>
            <person name="Hollinger A."/>
            <person name="Honan T."/>
            <person name="Huard M.D."/>
            <person name="Hughes L."/>
            <person name="Hurhula B."/>
            <person name="Husby M.E."/>
            <person name="Kamat A."/>
            <person name="Kanga B."/>
            <person name="Kashin S."/>
            <person name="Khazanovich D."/>
            <person name="Kisner P."/>
            <person name="Lance K."/>
            <person name="Lara M."/>
            <person name="Lee W."/>
            <person name="Lennon N."/>
            <person name="Letendre F."/>
            <person name="LeVine R."/>
            <person name="Lipovsky A."/>
            <person name="Liu X."/>
            <person name="Liu J."/>
            <person name="Liu S."/>
            <person name="Lokyitsang T."/>
            <person name="Lokyitsang Y."/>
            <person name="Lubonja R."/>
            <person name="Lui A."/>
            <person name="MacDonald P."/>
            <person name="Magnisalis V."/>
            <person name="Maru K."/>
            <person name="Matthews C."/>
            <person name="McCusker W."/>
            <person name="McDonough S."/>
            <person name="Mehta T."/>
            <person name="Meldrim J."/>
            <person name="Meneus L."/>
            <person name="Mihai O."/>
            <person name="Mihalev A."/>
            <person name="Mihova T."/>
            <person name="Mittelman R."/>
            <person name="Mlenga V."/>
            <person name="Montmayeur A."/>
            <person name="Mulrain L."/>
            <person name="Navidi A."/>
            <person name="Naylor J."/>
            <person name="Negash T."/>
            <person name="Nguyen T."/>
            <person name="Nguyen N."/>
            <person name="Nicol R."/>
            <person name="Norbu C."/>
            <person name="Norbu N."/>
            <person name="Novod N."/>
            <person name="O'Neill B."/>
            <person name="Osman S."/>
            <person name="Markiewicz E."/>
            <person name="Oyono O.L."/>
            <person name="Patti C."/>
            <person name="Phunkhang P."/>
            <person name="Pierre F."/>
            <person name="Priest M."/>
            <person name="Raghuraman S."/>
            <person name="Rege F."/>
            <person name="Reyes R."/>
            <person name="Rise C."/>
            <person name="Rogov P."/>
            <person name="Ross K."/>
            <person name="Ryan E."/>
            <person name="Settipalli S."/>
            <person name="Shea T."/>
            <person name="Sherpa N."/>
            <person name="Shi L."/>
            <person name="Shih D."/>
            <person name="Sparrow T."/>
            <person name="Spaulding J."/>
            <person name="Stalker J."/>
            <person name="Stange-Thomann N."/>
            <person name="Stavropoulos S."/>
            <person name="Stone C."/>
            <person name="Strader C."/>
            <person name="Tesfaye S."/>
            <person name="Thomson T."/>
            <person name="Thoulutsang Y."/>
            <person name="Thoulutsang D."/>
            <person name="Topham K."/>
            <person name="Topping I."/>
            <person name="Tsamla T."/>
            <person name="Vassiliev H."/>
            <person name="Vo A."/>
            <person name="Wangchuk T."/>
            <person name="Wangdi T."/>
            <person name="Weiand M."/>
            <person name="Wilkinson J."/>
            <person name="Wilson A."/>
            <person name="Yadav S."/>
            <person name="Young G."/>
            <person name="Yu Q."/>
            <person name="Zembek L."/>
            <person name="Zhong D."/>
            <person name="Zimmer A."/>
            <person name="Zwirko Z."/>
            <person name="Jaffe D.B."/>
            <person name="Alvarez P."/>
            <person name="Brockman W."/>
            <person name="Butler J."/>
            <person name="Chin C."/>
            <person name="Gnerre S."/>
            <person name="Grabherr M."/>
            <person name="Kleber M."/>
            <person name="Mauceli E."/>
            <person name="MacCallum I."/>
        </authorList>
    </citation>
    <scope>NUCLEOTIDE SEQUENCE [LARGE SCALE GENOMIC DNA]</scope>
    <source>
        <strain evidence="3 4">TSC#14021-0224.01</strain>
    </source>
</reference>
<dbReference type="eggNOG" id="ENOG502T6V8">
    <property type="taxonomic scope" value="Eukaryota"/>
</dbReference>
<evidence type="ECO:0000256" key="1">
    <source>
        <dbReference type="SAM" id="MobiDB-lite"/>
    </source>
</evidence>
<proteinExistence type="predicted"/>
<feature type="chain" id="PRO_5002795301" description="TIL domain-containing protein" evidence="2">
    <location>
        <begin position="20"/>
        <end position="152"/>
    </location>
</feature>
<organism evidence="3 4">
    <name type="scientific">Drosophila erecta</name>
    <name type="common">Fruit fly</name>
    <dbReference type="NCBI Taxonomy" id="7220"/>
    <lineage>
        <taxon>Eukaryota</taxon>
        <taxon>Metazoa</taxon>
        <taxon>Ecdysozoa</taxon>
        <taxon>Arthropoda</taxon>
        <taxon>Hexapoda</taxon>
        <taxon>Insecta</taxon>
        <taxon>Pterygota</taxon>
        <taxon>Neoptera</taxon>
        <taxon>Endopterygota</taxon>
        <taxon>Diptera</taxon>
        <taxon>Brachycera</taxon>
        <taxon>Muscomorpha</taxon>
        <taxon>Ephydroidea</taxon>
        <taxon>Drosophilidae</taxon>
        <taxon>Drosophila</taxon>
        <taxon>Sophophora</taxon>
    </lineage>
</organism>
<dbReference type="PhylomeDB" id="B3NP81"/>